<proteinExistence type="inferred from homology"/>
<keyword evidence="6 11" id="KW-0067">ATP-binding</keyword>
<protein>
    <recommendedName>
        <fullName evidence="11">ATP-binding protein Uup</fullName>
        <ecNumber evidence="11">3.6.1.-</ecNumber>
    </recommendedName>
</protein>
<dbReference type="InterPro" id="IPR037118">
    <property type="entry name" value="Val-tRNA_synth_C_sf"/>
</dbReference>
<evidence type="ECO:0000256" key="10">
    <source>
        <dbReference type="ARBA" id="ARBA00061478"/>
    </source>
</evidence>
<comment type="similarity">
    <text evidence="10 11">Belongs to the ABC transporter superfamily. ABCF family. Uup subfamily.</text>
</comment>
<keyword evidence="7 11" id="KW-0238">DNA-binding</keyword>
<dbReference type="InterPro" id="IPR017871">
    <property type="entry name" value="ABC_transporter-like_CS"/>
</dbReference>
<name>A0A8H2JJF8_9GAMM</name>
<evidence type="ECO:0000256" key="7">
    <source>
        <dbReference type="ARBA" id="ARBA00023125"/>
    </source>
</evidence>
<comment type="function">
    <text evidence="11">Probably plays a role in ribosome assembly or function. May be involved in resolution of branched DNA intermediates that result from template switching in postreplication gaps. Binds DNA and has ATPase activity.</text>
</comment>
<dbReference type="EC" id="3.6.1.-" evidence="11"/>
<dbReference type="InterPro" id="IPR032524">
    <property type="entry name" value="ABC_tran_C"/>
</dbReference>
<evidence type="ECO:0000256" key="4">
    <source>
        <dbReference type="ARBA" id="ARBA00022763"/>
    </source>
</evidence>
<feature type="binding site" evidence="11">
    <location>
        <begin position="352"/>
        <end position="359"/>
    </location>
    <ligand>
        <name>ATP</name>
        <dbReference type="ChEBI" id="CHEBI:30616"/>
        <label>2</label>
    </ligand>
</feature>
<dbReference type="GO" id="GO:0005524">
    <property type="term" value="F:ATP binding"/>
    <property type="evidence" value="ECO:0007669"/>
    <property type="project" value="UniProtKB-UniRule"/>
</dbReference>
<keyword evidence="15" id="KW-1185">Reference proteome</keyword>
<dbReference type="InterPro" id="IPR003439">
    <property type="entry name" value="ABC_transporter-like_ATP-bd"/>
</dbReference>
<accession>A0A8H2JJF8</accession>
<dbReference type="GO" id="GO:0003677">
    <property type="term" value="F:DNA binding"/>
    <property type="evidence" value="ECO:0007669"/>
    <property type="project" value="UniProtKB-UniRule"/>
</dbReference>
<dbReference type="PANTHER" id="PTHR42855">
    <property type="entry name" value="ABC TRANSPORTER ATP-BINDING SUBUNIT"/>
    <property type="match status" value="1"/>
</dbReference>
<evidence type="ECO:0000256" key="1">
    <source>
        <dbReference type="ARBA" id="ARBA00022490"/>
    </source>
</evidence>
<keyword evidence="1 11" id="KW-0963">Cytoplasm</keyword>
<feature type="compositionally biased region" description="Low complexity" evidence="12">
    <location>
        <begin position="541"/>
        <end position="551"/>
    </location>
</feature>
<dbReference type="Pfam" id="PF12848">
    <property type="entry name" value="ABC_tran_Xtn"/>
    <property type="match status" value="1"/>
</dbReference>
<comment type="caution">
    <text evidence="14">The sequence shown here is derived from an EMBL/GenBank/DDBJ whole genome shotgun (WGS) entry which is preliminary data.</text>
</comment>
<dbReference type="InterPro" id="IPR051309">
    <property type="entry name" value="ABCF_ATPase"/>
</dbReference>
<keyword evidence="4 11" id="KW-0227">DNA damage</keyword>
<evidence type="ECO:0000256" key="11">
    <source>
        <dbReference type="HAMAP-Rule" id="MF_00848"/>
    </source>
</evidence>
<comment type="subcellular location">
    <subcellularLocation>
        <location evidence="11">Cytoplasm</location>
    </subcellularLocation>
    <text evidence="11">Associates with ribosomes.</text>
</comment>
<keyword evidence="5 11" id="KW-0378">Hydrolase</keyword>
<dbReference type="InterPro" id="IPR003593">
    <property type="entry name" value="AAA+_ATPase"/>
</dbReference>
<dbReference type="OrthoDB" id="9808609at2"/>
<feature type="region of interest" description="Disordered" evidence="12">
    <location>
        <begin position="540"/>
        <end position="576"/>
    </location>
</feature>
<dbReference type="GO" id="GO:0043022">
    <property type="term" value="F:ribosome binding"/>
    <property type="evidence" value="ECO:0007669"/>
    <property type="project" value="UniProtKB-UniRule"/>
</dbReference>
<dbReference type="AlphaFoldDB" id="A0A8H2JJF8"/>
<evidence type="ECO:0000256" key="2">
    <source>
        <dbReference type="ARBA" id="ARBA00022737"/>
    </source>
</evidence>
<dbReference type="PROSITE" id="PS00211">
    <property type="entry name" value="ABC_TRANSPORTER_1"/>
    <property type="match status" value="2"/>
</dbReference>
<dbReference type="SUPFAM" id="SSF52540">
    <property type="entry name" value="P-loop containing nucleoside triphosphate hydrolases"/>
    <property type="match status" value="2"/>
</dbReference>
<feature type="binding site" evidence="11">
    <location>
        <begin position="36"/>
        <end position="43"/>
    </location>
    <ligand>
        <name>ATP</name>
        <dbReference type="ChEBI" id="CHEBI:30616"/>
        <label>1</label>
    </ligand>
</feature>
<dbReference type="SMART" id="SM00382">
    <property type="entry name" value="AAA"/>
    <property type="match status" value="2"/>
</dbReference>
<dbReference type="GO" id="GO:0016887">
    <property type="term" value="F:ATP hydrolysis activity"/>
    <property type="evidence" value="ECO:0007669"/>
    <property type="project" value="UniProtKB-UniRule"/>
</dbReference>
<dbReference type="FunFam" id="3.40.50.300:FF:000011">
    <property type="entry name" value="Putative ABC transporter ATP-binding component"/>
    <property type="match status" value="1"/>
</dbReference>
<evidence type="ECO:0000259" key="13">
    <source>
        <dbReference type="PROSITE" id="PS50893"/>
    </source>
</evidence>
<evidence type="ECO:0000256" key="9">
    <source>
        <dbReference type="ARBA" id="ARBA00049360"/>
    </source>
</evidence>
<evidence type="ECO:0000256" key="5">
    <source>
        <dbReference type="ARBA" id="ARBA00022801"/>
    </source>
</evidence>
<dbReference type="PANTHER" id="PTHR42855:SF1">
    <property type="entry name" value="ABC TRANSPORTER DOMAIN-CONTAINING PROTEIN"/>
    <property type="match status" value="1"/>
</dbReference>
<feature type="domain" description="ABC transporter" evidence="13">
    <location>
        <begin position="4"/>
        <end position="253"/>
    </location>
</feature>
<evidence type="ECO:0000256" key="6">
    <source>
        <dbReference type="ARBA" id="ARBA00022840"/>
    </source>
</evidence>
<gene>
    <name evidence="11" type="primary">uup</name>
    <name evidence="14" type="ORF">FCS21_14525</name>
</gene>
<dbReference type="EMBL" id="SZVP01000018">
    <property type="protein sequence ID" value="TMM42390.1"/>
    <property type="molecule type" value="Genomic_DNA"/>
</dbReference>
<keyword evidence="2 11" id="KW-0677">Repeat</keyword>
<keyword evidence="3 11" id="KW-0547">Nucleotide-binding</keyword>
<evidence type="ECO:0000256" key="12">
    <source>
        <dbReference type="SAM" id="MobiDB-lite"/>
    </source>
</evidence>
<dbReference type="HAMAP" id="MF_00848">
    <property type="entry name" value="Uup"/>
    <property type="match status" value="1"/>
</dbReference>
<dbReference type="CDD" id="cd03221">
    <property type="entry name" value="ABCF_EF-3"/>
    <property type="match status" value="2"/>
</dbReference>
<dbReference type="RefSeq" id="WP_138624277.1">
    <property type="nucleotide sequence ID" value="NZ_SZVP01000018.1"/>
</dbReference>
<comment type="catalytic activity">
    <reaction evidence="9 11">
        <text>ATP + H2O = ADP + phosphate + H(+)</text>
        <dbReference type="Rhea" id="RHEA:13065"/>
        <dbReference type="ChEBI" id="CHEBI:15377"/>
        <dbReference type="ChEBI" id="CHEBI:15378"/>
        <dbReference type="ChEBI" id="CHEBI:30616"/>
        <dbReference type="ChEBI" id="CHEBI:43474"/>
        <dbReference type="ChEBI" id="CHEBI:456216"/>
    </reaction>
</comment>
<dbReference type="Gene3D" id="3.40.50.300">
    <property type="entry name" value="P-loop containing nucleotide triphosphate hydrolases"/>
    <property type="match status" value="2"/>
</dbReference>
<dbReference type="InterPro" id="IPR032781">
    <property type="entry name" value="ABC_tran_Xtn"/>
</dbReference>
<feature type="compositionally biased region" description="Basic and acidic residues" evidence="12">
    <location>
        <begin position="565"/>
        <end position="576"/>
    </location>
</feature>
<dbReference type="PROSITE" id="PS50893">
    <property type="entry name" value="ABC_TRANSPORTER_2"/>
    <property type="match status" value="2"/>
</dbReference>
<dbReference type="InterPro" id="IPR043686">
    <property type="entry name" value="Uup"/>
</dbReference>
<dbReference type="FunFam" id="3.40.50.300:FF:000309">
    <property type="entry name" value="ABC transporter ATP-binding protein"/>
    <property type="match status" value="1"/>
</dbReference>
<reference evidence="14 15" key="1">
    <citation type="submission" date="2019-05" db="EMBL/GenBank/DDBJ databases">
        <title>Colwellia ponticola sp. nov., isolated from seawater.</title>
        <authorList>
            <person name="Yoon J.-H."/>
        </authorList>
    </citation>
    <scope>NUCLEOTIDE SEQUENCE [LARGE SCALE GENOMIC DNA]</scope>
    <source>
        <strain evidence="14 15">OISW-25</strain>
    </source>
</reference>
<evidence type="ECO:0000313" key="15">
    <source>
        <dbReference type="Proteomes" id="UP000307702"/>
    </source>
</evidence>
<organism evidence="14 15">
    <name type="scientific">Colwellia ponticola</name>
    <dbReference type="NCBI Taxonomy" id="2304625"/>
    <lineage>
        <taxon>Bacteria</taxon>
        <taxon>Pseudomonadati</taxon>
        <taxon>Pseudomonadota</taxon>
        <taxon>Gammaproteobacteria</taxon>
        <taxon>Alteromonadales</taxon>
        <taxon>Colwelliaceae</taxon>
        <taxon>Colwellia</taxon>
    </lineage>
</organism>
<sequence length="648" mass="73128">MELLRIANGELAFGEDKILNKADLSVQTGERICLVGRNGAGKSTLMKILMGLQGLDDGQILKSSTMQMAMLEQDPPESSDTTVFDYVAEGVKENAELIRRYHALIHLIGEDPSEKNLNKLANVQEELEKANAWLDEQRIEQAMTTLSLDADAKICDLSGGWLRKVALAKALVTSPDILLLDEPTNHLDIESVLWLEQFLKDFAGTIIFISHDRAFIRGLSTRILDLDRGKLKSYPGDYDLYIEQKQHDLQVEEQQNALFDKKLAEEEVWIRQGVKARRTRNEGRVRSLEKLRLERTARREVRNQSTMNITQGDRSGKLVFEAEDVSVAFGDKVVIENLNLLITRNDRLALIGANGTGKSTLIKLIMEKQAATSGKMRSGVNLDIAYFDQHREALDLNQTVQEIVGEGKQEVVVNGRPRHVLGYLQDFLFSPKRARTPVRALSGGEKNRLLLARLFLRPSNLLILDEPTNDLDIETLELLEEVVANYAGTVILVSHDRDFVNNCVNTCLYFDGTGQINQIVGGYDDVDDYLALKKQQRDSMAQSAQKSAQQKDSQEKQTKNSANNEQKKPATDVDSKKKKLTFKEARELEALPEKIDELEKLIESLQTQVNDANFFSQDEKITQKVLNQLAETESNLDVVYARWQELDE</sequence>
<dbReference type="Pfam" id="PF00005">
    <property type="entry name" value="ABC_tran"/>
    <property type="match status" value="2"/>
</dbReference>
<dbReference type="Proteomes" id="UP000307702">
    <property type="component" value="Unassembled WGS sequence"/>
</dbReference>
<dbReference type="GO" id="GO:0006281">
    <property type="term" value="P:DNA repair"/>
    <property type="evidence" value="ECO:0007669"/>
    <property type="project" value="UniProtKB-KW"/>
</dbReference>
<feature type="domain" description="ABC transporter" evidence="13">
    <location>
        <begin position="320"/>
        <end position="538"/>
    </location>
</feature>
<evidence type="ECO:0000256" key="3">
    <source>
        <dbReference type="ARBA" id="ARBA00022741"/>
    </source>
</evidence>
<evidence type="ECO:0000256" key="8">
    <source>
        <dbReference type="ARBA" id="ARBA00023204"/>
    </source>
</evidence>
<dbReference type="GO" id="GO:0005737">
    <property type="term" value="C:cytoplasm"/>
    <property type="evidence" value="ECO:0007669"/>
    <property type="project" value="UniProtKB-SubCell"/>
</dbReference>
<keyword evidence="8 11" id="KW-0234">DNA repair</keyword>
<dbReference type="Gene3D" id="1.10.287.380">
    <property type="entry name" value="Valyl-tRNA synthetase, C-terminal domain"/>
    <property type="match status" value="1"/>
</dbReference>
<dbReference type="Pfam" id="PF16326">
    <property type="entry name" value="ABC_tran_CTD"/>
    <property type="match status" value="1"/>
</dbReference>
<dbReference type="InterPro" id="IPR027417">
    <property type="entry name" value="P-loop_NTPase"/>
</dbReference>
<evidence type="ECO:0000313" key="14">
    <source>
        <dbReference type="EMBL" id="TMM42390.1"/>
    </source>
</evidence>